<protein>
    <submittedName>
        <fullName evidence="2">FliM/FliN family flagellar motor switch protein</fullName>
    </submittedName>
</protein>
<sequence length="286" mass="30120">MPINNSPEQTRPHQVLDPCLLGRPVHLLPTFAAAFADDLALLLAAPASRRYWGGFAVAQVEFARAPEGAALRWLGVAGPCGQAAVAFERTLLVGLLEARYGGKGAAAPLRDPSGERVSATEERLGQTLSAQLAELLARCVRGAATRAGIELPAPAGKAAAAGAPGRNAWAIAVTLREPHAGGSARCWIAPDQQMIGLILQALQPERPVLRAARPAEPLAANLKVKLEGRLVSHEITLEKLFALQVGDVIPVTVGRADVLLDEARLFTAAVAEHKSKLCLTSFEDAE</sequence>
<keyword evidence="2" id="KW-0969">Cilium</keyword>
<reference evidence="3" key="1">
    <citation type="journal article" date="2019" name="Int. J. Syst. Evol. Microbiol.">
        <title>The Global Catalogue of Microorganisms (GCM) 10K type strain sequencing project: providing services to taxonomists for standard genome sequencing and annotation.</title>
        <authorList>
            <consortium name="The Broad Institute Genomics Platform"/>
            <consortium name="The Broad Institute Genome Sequencing Center for Infectious Disease"/>
            <person name="Wu L."/>
            <person name="Ma J."/>
        </authorList>
    </citation>
    <scope>NUCLEOTIDE SEQUENCE [LARGE SCALE GENOMIC DNA]</scope>
    <source>
        <strain evidence="3">CCM 7480</strain>
    </source>
</reference>
<evidence type="ECO:0000313" key="3">
    <source>
        <dbReference type="Proteomes" id="UP001595665"/>
    </source>
</evidence>
<name>A0ABV7PSX0_9BURK</name>
<proteinExistence type="predicted"/>
<dbReference type="InterPro" id="IPR001543">
    <property type="entry name" value="FliN-like_C"/>
</dbReference>
<dbReference type="Proteomes" id="UP001595665">
    <property type="component" value="Unassembled WGS sequence"/>
</dbReference>
<dbReference type="EMBL" id="JBHRVV010000001">
    <property type="protein sequence ID" value="MFC3461353.1"/>
    <property type="molecule type" value="Genomic_DNA"/>
</dbReference>
<keyword evidence="2" id="KW-0966">Cell projection</keyword>
<feature type="domain" description="Flagellar motor switch protein FliN-like C-terminal" evidence="1">
    <location>
        <begin position="221"/>
        <end position="278"/>
    </location>
</feature>
<keyword evidence="2" id="KW-0282">Flagellum</keyword>
<organism evidence="2 3">
    <name type="scientific">Massilia haematophila</name>
    <dbReference type="NCBI Taxonomy" id="457923"/>
    <lineage>
        <taxon>Bacteria</taxon>
        <taxon>Pseudomonadati</taxon>
        <taxon>Pseudomonadota</taxon>
        <taxon>Betaproteobacteria</taxon>
        <taxon>Burkholderiales</taxon>
        <taxon>Oxalobacteraceae</taxon>
        <taxon>Telluria group</taxon>
        <taxon>Massilia</taxon>
    </lineage>
</organism>
<evidence type="ECO:0000313" key="2">
    <source>
        <dbReference type="EMBL" id="MFC3461353.1"/>
    </source>
</evidence>
<comment type="caution">
    <text evidence="2">The sequence shown here is derived from an EMBL/GenBank/DDBJ whole genome shotgun (WGS) entry which is preliminary data.</text>
</comment>
<dbReference type="InterPro" id="IPR036429">
    <property type="entry name" value="SpoA-like_sf"/>
</dbReference>
<evidence type="ECO:0000259" key="1">
    <source>
        <dbReference type="Pfam" id="PF01052"/>
    </source>
</evidence>
<gene>
    <name evidence="2" type="ORF">ACFOPH_24385</name>
</gene>
<dbReference type="SUPFAM" id="SSF101801">
    <property type="entry name" value="Surface presentation of antigens (SPOA)"/>
    <property type="match status" value="1"/>
</dbReference>
<dbReference type="Pfam" id="PF01052">
    <property type="entry name" value="FliMN_C"/>
    <property type="match status" value="1"/>
</dbReference>
<accession>A0ABV7PSX0</accession>
<dbReference type="RefSeq" id="WP_379737721.1">
    <property type="nucleotide sequence ID" value="NZ_JBHRVV010000001.1"/>
</dbReference>
<keyword evidence="3" id="KW-1185">Reference proteome</keyword>